<comment type="caution">
    <text evidence="3">The sequence shown here is derived from an EMBL/GenBank/DDBJ whole genome shotgun (WGS) entry which is preliminary data.</text>
</comment>
<dbReference type="Proteomes" id="UP001620645">
    <property type="component" value="Unassembled WGS sequence"/>
</dbReference>
<keyword evidence="2" id="KW-1133">Transmembrane helix</keyword>
<evidence type="ECO:0000256" key="2">
    <source>
        <dbReference type="SAM" id="Phobius"/>
    </source>
</evidence>
<keyword evidence="2" id="KW-0472">Membrane</keyword>
<name>A0ABD2IV57_HETSC</name>
<reference evidence="3 4" key="1">
    <citation type="submission" date="2024-10" db="EMBL/GenBank/DDBJ databases">
        <authorList>
            <person name="Kim D."/>
        </authorList>
    </citation>
    <scope>NUCLEOTIDE SEQUENCE [LARGE SCALE GENOMIC DNA]</scope>
    <source>
        <strain evidence="3">Taebaek</strain>
    </source>
</reference>
<evidence type="ECO:0008006" key="5">
    <source>
        <dbReference type="Google" id="ProtNLM"/>
    </source>
</evidence>
<keyword evidence="4" id="KW-1185">Reference proteome</keyword>
<gene>
    <name evidence="3" type="ORF">niasHS_011541</name>
</gene>
<dbReference type="AlphaFoldDB" id="A0ABD2IV57"/>
<sequence length="117" mass="13350">MARFVDKNLNKNSTRRQQINKQITINLCIQALLPLSLNIIGILITAAISLFNFDSPNLMLAQMCFIILSHWLPVLNPLVPMVCVRDYRNAYTECNQPQQKTKHSSTTTTNCDDCPRK</sequence>
<dbReference type="InterPro" id="IPR019428">
    <property type="entry name" value="7TM_GPCR_serpentine_rcpt_Str"/>
</dbReference>
<feature type="transmembrane region" description="Helical" evidence="2">
    <location>
        <begin position="25"/>
        <end position="53"/>
    </location>
</feature>
<dbReference type="Pfam" id="PF10326">
    <property type="entry name" value="7TM_GPCR_Str"/>
    <property type="match status" value="1"/>
</dbReference>
<evidence type="ECO:0000256" key="1">
    <source>
        <dbReference type="SAM" id="MobiDB-lite"/>
    </source>
</evidence>
<dbReference type="SUPFAM" id="SSF81321">
    <property type="entry name" value="Family A G protein-coupled receptor-like"/>
    <property type="match status" value="1"/>
</dbReference>
<accession>A0ABD2IV57</accession>
<protein>
    <recommendedName>
        <fullName evidence="5">G protein-coupled receptor</fullName>
    </recommendedName>
</protein>
<dbReference type="EMBL" id="JBICCN010000270">
    <property type="protein sequence ID" value="KAL3081505.1"/>
    <property type="molecule type" value="Genomic_DNA"/>
</dbReference>
<evidence type="ECO:0000313" key="4">
    <source>
        <dbReference type="Proteomes" id="UP001620645"/>
    </source>
</evidence>
<feature type="region of interest" description="Disordered" evidence="1">
    <location>
        <begin position="95"/>
        <end position="117"/>
    </location>
</feature>
<proteinExistence type="predicted"/>
<keyword evidence="2" id="KW-0812">Transmembrane</keyword>
<evidence type="ECO:0000313" key="3">
    <source>
        <dbReference type="EMBL" id="KAL3081505.1"/>
    </source>
</evidence>
<feature type="transmembrane region" description="Helical" evidence="2">
    <location>
        <begin position="59"/>
        <end position="79"/>
    </location>
</feature>
<organism evidence="3 4">
    <name type="scientific">Heterodera schachtii</name>
    <name type="common">Sugarbeet cyst nematode worm</name>
    <name type="synonym">Tylenchus schachtii</name>
    <dbReference type="NCBI Taxonomy" id="97005"/>
    <lineage>
        <taxon>Eukaryota</taxon>
        <taxon>Metazoa</taxon>
        <taxon>Ecdysozoa</taxon>
        <taxon>Nematoda</taxon>
        <taxon>Chromadorea</taxon>
        <taxon>Rhabditida</taxon>
        <taxon>Tylenchina</taxon>
        <taxon>Tylenchomorpha</taxon>
        <taxon>Tylenchoidea</taxon>
        <taxon>Heteroderidae</taxon>
        <taxon>Heteroderinae</taxon>
        <taxon>Heterodera</taxon>
    </lineage>
</organism>